<evidence type="ECO:0000313" key="1">
    <source>
        <dbReference type="EMBL" id="HFW32478.1"/>
    </source>
</evidence>
<reference evidence="1" key="1">
    <citation type="journal article" date="2020" name="mSystems">
        <title>Genome- and Community-Level Interaction Insights into Carbon Utilization and Element Cycling Functions of Hydrothermarchaeota in Hydrothermal Sediment.</title>
        <authorList>
            <person name="Zhou Z."/>
            <person name="Liu Y."/>
            <person name="Xu W."/>
            <person name="Pan J."/>
            <person name="Luo Z.H."/>
            <person name="Li M."/>
        </authorList>
    </citation>
    <scope>NUCLEOTIDE SEQUENCE [LARGE SCALE GENOMIC DNA]</scope>
    <source>
        <strain evidence="1">SpSt-87</strain>
    </source>
</reference>
<accession>A0A7C3MAM4</accession>
<gene>
    <name evidence="1" type="ORF">ENW66_05945</name>
</gene>
<name>A0A7C3MAM4_ARCFL</name>
<comment type="caution">
    <text evidence="1">The sequence shown here is derived from an EMBL/GenBank/DDBJ whole genome shotgun (WGS) entry which is preliminary data.</text>
</comment>
<protein>
    <submittedName>
        <fullName evidence="1">Uncharacterized protein</fullName>
    </submittedName>
</protein>
<proteinExistence type="predicted"/>
<organism evidence="1">
    <name type="scientific">Archaeoglobus fulgidus</name>
    <dbReference type="NCBI Taxonomy" id="2234"/>
    <lineage>
        <taxon>Archaea</taxon>
        <taxon>Methanobacteriati</taxon>
        <taxon>Methanobacteriota</taxon>
        <taxon>Archaeoglobi</taxon>
        <taxon>Archaeoglobales</taxon>
        <taxon>Archaeoglobaceae</taxon>
        <taxon>Archaeoglobus</taxon>
    </lineage>
</organism>
<dbReference type="AlphaFoldDB" id="A0A7C3MAM4"/>
<sequence length="102" mass="11756">MDVCIISKEQLRAIFENGPESAIRNNVNEIAVEWVTSKLLEKLTLKEAIEKIWLVCDRLRKLEIREHEDGSISLLFFSKMASSKIDRYGVNNSNTSSKRILM</sequence>
<dbReference type="EMBL" id="DTLB01000036">
    <property type="protein sequence ID" value="HFW32478.1"/>
    <property type="molecule type" value="Genomic_DNA"/>
</dbReference>